<dbReference type="Proteomes" id="UP001168694">
    <property type="component" value="Unassembled WGS sequence"/>
</dbReference>
<dbReference type="EC" id="1.1.-.-" evidence="3"/>
<dbReference type="PANTHER" id="PTHR43477">
    <property type="entry name" value="DIHYDROANTICAPSIN 7-DEHYDROGENASE"/>
    <property type="match status" value="1"/>
</dbReference>
<comment type="similarity">
    <text evidence="1">Belongs to the short-chain dehydrogenases/reductases (SDR) family.</text>
</comment>
<evidence type="ECO:0000256" key="1">
    <source>
        <dbReference type="ARBA" id="ARBA00006484"/>
    </source>
</evidence>
<gene>
    <name evidence="3" type="ORF">QYF49_24025</name>
</gene>
<dbReference type="InterPro" id="IPR051122">
    <property type="entry name" value="SDR_DHRS6-like"/>
</dbReference>
<dbReference type="GO" id="GO:0016491">
    <property type="term" value="F:oxidoreductase activity"/>
    <property type="evidence" value="ECO:0007669"/>
    <property type="project" value="UniProtKB-KW"/>
</dbReference>
<dbReference type="CDD" id="cd05233">
    <property type="entry name" value="SDR_c"/>
    <property type="match status" value="1"/>
</dbReference>
<sequence>MNVKDKVAVIIGGTGGIGLETATQMAKHGAKVIITGRTKDRTTTAAEEVMKREGAIIVPIHGDATCASDVENIFSKTMDQFGRVDVLVHVAGISGRKWGDGPLDECSEEGFDVVMNANLKSVYLTNHFALQVMKKQRNGSIINISSVLGLVGTQAHFTTHAYAASRGAVIAMSRSAAVYYAKDHIRINVVSPGLLDTPMSQRAINDEVIMDALTYFQPLAPHVGYPNDVAQAIMFLASDEAKFVTGITLPVDGGWTAQ</sequence>
<dbReference type="PRINTS" id="PR00081">
    <property type="entry name" value="GDHRDH"/>
</dbReference>
<dbReference type="PRINTS" id="PR00080">
    <property type="entry name" value="SDRFAMILY"/>
</dbReference>
<evidence type="ECO:0000313" key="3">
    <source>
        <dbReference type="EMBL" id="MDN4076015.1"/>
    </source>
</evidence>
<keyword evidence="4" id="KW-1185">Reference proteome</keyword>
<proteinExistence type="inferred from homology"/>
<dbReference type="RefSeq" id="WP_290402126.1">
    <property type="nucleotide sequence ID" value="NZ_JAUHLN010000009.1"/>
</dbReference>
<organism evidence="3 4">
    <name type="scientific">Fictibacillus terranigra</name>
    <dbReference type="NCBI Taxonomy" id="3058424"/>
    <lineage>
        <taxon>Bacteria</taxon>
        <taxon>Bacillati</taxon>
        <taxon>Bacillota</taxon>
        <taxon>Bacilli</taxon>
        <taxon>Bacillales</taxon>
        <taxon>Fictibacillaceae</taxon>
        <taxon>Fictibacillus</taxon>
    </lineage>
</organism>
<evidence type="ECO:0000313" key="4">
    <source>
        <dbReference type="Proteomes" id="UP001168694"/>
    </source>
</evidence>
<dbReference type="EMBL" id="JAUHLN010000009">
    <property type="protein sequence ID" value="MDN4076015.1"/>
    <property type="molecule type" value="Genomic_DNA"/>
</dbReference>
<dbReference type="PANTHER" id="PTHR43477:SF1">
    <property type="entry name" value="DIHYDROANTICAPSIN 7-DEHYDROGENASE"/>
    <property type="match status" value="1"/>
</dbReference>
<dbReference type="Gene3D" id="3.40.50.720">
    <property type="entry name" value="NAD(P)-binding Rossmann-like Domain"/>
    <property type="match status" value="1"/>
</dbReference>
<protein>
    <submittedName>
        <fullName evidence="3">SDR family oxidoreductase</fullName>
        <ecNumber evidence="3">1.1.-.-</ecNumber>
    </submittedName>
</protein>
<dbReference type="InterPro" id="IPR036291">
    <property type="entry name" value="NAD(P)-bd_dom_sf"/>
</dbReference>
<dbReference type="Pfam" id="PF13561">
    <property type="entry name" value="adh_short_C2"/>
    <property type="match status" value="1"/>
</dbReference>
<name>A0ABT8EDM1_9BACL</name>
<accession>A0ABT8EDM1</accession>
<keyword evidence="2 3" id="KW-0560">Oxidoreductase</keyword>
<dbReference type="SUPFAM" id="SSF51735">
    <property type="entry name" value="NAD(P)-binding Rossmann-fold domains"/>
    <property type="match status" value="1"/>
</dbReference>
<evidence type="ECO:0000256" key="2">
    <source>
        <dbReference type="ARBA" id="ARBA00023002"/>
    </source>
</evidence>
<dbReference type="InterPro" id="IPR002347">
    <property type="entry name" value="SDR_fam"/>
</dbReference>
<comment type="caution">
    <text evidence="3">The sequence shown here is derived from an EMBL/GenBank/DDBJ whole genome shotgun (WGS) entry which is preliminary data.</text>
</comment>
<reference evidence="3" key="1">
    <citation type="submission" date="2023-06" db="EMBL/GenBank/DDBJ databases">
        <title>Draft Genome Sequences of Representative Paenibacillus Polymyxa, Bacillus cereus, Fictibacillus sp., and Brevibacillus agri Strains Isolated from Amazonian Dark Earth.</title>
        <authorList>
            <person name="Pellegrinetti T.A."/>
            <person name="Cunha I.C.M."/>
            <person name="Chaves M.G."/>
            <person name="Freitas A.S."/>
            <person name="Silva A.V.R."/>
            <person name="Tsai S.M."/>
            <person name="Mendes L.W."/>
        </authorList>
    </citation>
    <scope>NUCLEOTIDE SEQUENCE</scope>
    <source>
        <strain evidence="3">CENA-BCM004</strain>
    </source>
</reference>